<dbReference type="Pfam" id="PF00211">
    <property type="entry name" value="Guanylate_cyc"/>
    <property type="match status" value="1"/>
</dbReference>
<dbReference type="PANTHER" id="PTHR16305">
    <property type="entry name" value="TESTICULAR SOLUBLE ADENYLYL CYCLASE"/>
    <property type="match status" value="1"/>
</dbReference>
<dbReference type="EMBL" id="CAJNOR010001578">
    <property type="protein sequence ID" value="CAF1166899.1"/>
    <property type="molecule type" value="Genomic_DNA"/>
</dbReference>
<name>A0A814U432_ADIRI</name>
<organism evidence="7 8">
    <name type="scientific">Adineta ricciae</name>
    <name type="common">Rotifer</name>
    <dbReference type="NCBI Taxonomy" id="249248"/>
    <lineage>
        <taxon>Eukaryota</taxon>
        <taxon>Metazoa</taxon>
        <taxon>Spiralia</taxon>
        <taxon>Gnathifera</taxon>
        <taxon>Rotifera</taxon>
        <taxon>Eurotatoria</taxon>
        <taxon>Bdelloidea</taxon>
        <taxon>Adinetida</taxon>
        <taxon>Adinetidae</taxon>
        <taxon>Adineta</taxon>
    </lineage>
</organism>
<evidence type="ECO:0000256" key="2">
    <source>
        <dbReference type="ARBA" id="ARBA00022840"/>
    </source>
</evidence>
<dbReference type="EMBL" id="CAJNOJ010000010">
    <property type="protein sequence ID" value="CAF0780230.1"/>
    <property type="molecule type" value="Genomic_DNA"/>
</dbReference>
<dbReference type="GO" id="GO:0005524">
    <property type="term" value="F:ATP binding"/>
    <property type="evidence" value="ECO:0007669"/>
    <property type="project" value="UniProtKB-KW"/>
</dbReference>
<keyword evidence="3" id="KW-0456">Lyase</keyword>
<dbReference type="GO" id="GO:0005737">
    <property type="term" value="C:cytoplasm"/>
    <property type="evidence" value="ECO:0007669"/>
    <property type="project" value="TreeGrafter"/>
</dbReference>
<dbReference type="InterPro" id="IPR029787">
    <property type="entry name" value="Nucleotide_cyclase"/>
</dbReference>
<evidence type="ECO:0000256" key="4">
    <source>
        <dbReference type="SAM" id="MobiDB-lite"/>
    </source>
</evidence>
<feature type="compositionally biased region" description="Basic and acidic residues" evidence="4">
    <location>
        <begin position="1742"/>
        <end position="1760"/>
    </location>
</feature>
<dbReference type="InterPro" id="IPR001054">
    <property type="entry name" value="A/G_cyclase"/>
</dbReference>
<dbReference type="SMART" id="SM00044">
    <property type="entry name" value="CYCc"/>
    <property type="match status" value="1"/>
</dbReference>
<evidence type="ECO:0000313" key="8">
    <source>
        <dbReference type="Proteomes" id="UP000663828"/>
    </source>
</evidence>
<evidence type="ECO:0000313" key="6">
    <source>
        <dbReference type="EMBL" id="CAF0780230.1"/>
    </source>
</evidence>
<evidence type="ECO:0000259" key="5">
    <source>
        <dbReference type="PROSITE" id="PS50125"/>
    </source>
</evidence>
<protein>
    <recommendedName>
        <fullName evidence="5">Guanylate cyclase domain-containing protein</fullName>
    </recommendedName>
</protein>
<evidence type="ECO:0000256" key="1">
    <source>
        <dbReference type="ARBA" id="ARBA00022741"/>
    </source>
</evidence>
<dbReference type="PANTHER" id="PTHR16305:SF28">
    <property type="entry name" value="GUANYLATE CYCLASE DOMAIN-CONTAINING PROTEIN"/>
    <property type="match status" value="1"/>
</dbReference>
<comment type="caution">
    <text evidence="7">The sequence shown here is derived from an EMBL/GenBank/DDBJ whole genome shotgun (WGS) entry which is preliminary data.</text>
</comment>
<evidence type="ECO:0000313" key="7">
    <source>
        <dbReference type="EMBL" id="CAF1166899.1"/>
    </source>
</evidence>
<feature type="region of interest" description="Disordered" evidence="4">
    <location>
        <begin position="1736"/>
        <end position="1761"/>
    </location>
</feature>
<accession>A0A814U432</accession>
<keyword evidence="8" id="KW-1185">Reference proteome</keyword>
<dbReference type="OrthoDB" id="194468at2759"/>
<sequence>MHQRTESIQPRKQIPSLDAQLSIQRRRRKESLRRTWTHGLPSLATNTVKMFVATLQINNQMAHEAPLENYHRINEFEQNSLDSDDDDIYNIGQEVQAHIPDIVLNNLNDLIDRKGNVRIPNEHTYDNSTLLFLDVSGFTSLTEQYSNDAHLGIDQLTRTLNSYFDKLVYEILTHDGDIYKFAGDAILAMWTNERTGPQQALKCAIHLQQTCGAYETDVGVILRVKVALAYGPVRALFVGTEDFKHYLLTGDCIKNVNVCEQLCEPGDVIITKSVYDKIDSTYFNCDFVPVSEEIDPKQEHIAVKYSQSRRSTIDEQSQTEDHNSVATVIQERMDSANQEITNDGTSKQSSENDLSDQELYSRVNALMKSFILHCVYQRIERKQSLDYLSELRRVTISFINLDISNEQTVLDNIHENIHKVFVQIYELTKMMGGVLTKALLFDKGWSFLCVFGLPGYKQGDDTANALKSAQMIHSQIPEQCHFVEKCSIGVTTGLTYCGVVGHRARCEYTVIGRKVNMAARLMCNYPNVVSCDQETYYNSRLQSRFFRILPDKCLKGMNNVGAIWHYNDAHALPQANEQTKSINHQINDARHEDLPLLGRRVELMIVATQIMLLNESGNTKSRRRELAAIIFEGEDKIGRTRLLQFIADSLENSSNVTDTSLSSFYNNTYTPNDSTINNNAHRIINQHYDNQDGTVSSLKQYSSDCSVTKHPSIHVINCRCQFEQRFNEFSLLRSLLSQLLQFHSSEKTQHDREQHLLRLFDINKSHDLHMRRNLFLLNDLFDVRFHHNLIEVEDDQDTNFVKCYEANINELLLHILNKLIDQPSAISDLYSPNSTINSMNSRPLYLKSRASSSSVGSLTSQITIPTFSKIIFIIDDIHFADESSLKHLLTLGSHRKSLLILSMKPPRNNNNDRTNCNILQSITTDSRVYLRRLPGLELRHLATLGCQILSVHRLPEKLVRVFNESCNGIPGFCEQILYDFLGKDKIYITEGTNVKDQGVDLVEGDADRLCVNHSLRHSLVKSIFSRRKGIVTPERRKTEPIFSRVCLLRNLTDEDFNADCQQNFQNYIMCRIDRLSEGEILLVKTAAVIGNTFSRTFLWHLVDPPSKALININSCILEMMQRNVIECAHCTEQSVKTRSIKCYCLQNPGNFPSQCRLMAFTHSTVREGIYNSLTDTLKRTLTRNAIDYLEKQATIVCSACGRSKNESPFLVYEHTGLAKFIKNRQQPAFADIVKSAALKEIDDMIKEISRQIESSERAQSGRPMESMSVPNANSSVNNEKTKRWFSIDVNNIQSIPLKSPVVLEPVKIDEDFPNEVIGTQVFEPTDEQQNANLTLISLYSPDAPSNIQFKVKRTTSTTSSQASQLFSLFKLPNRHSTDETKSTSEVFKTVHGSLKDDRTNKTDSIVEASKQKRSDRSNRFITFIRYLFCQFTPISSNVTIAPSIDDQAMDHNNDLSVTKSEETHSQENENRSDDYFSYWKKVRKAILPTINKIHRPLPSEDELLAQPMFSSDLTDKINANLSRLHTEEHLTRSFEILYDQSLSFYTFQSFTQYNKLLQHVYESKPQMEEEQDLNDSLSESTVYNDLRICECIDYVMTVYLKLVEYHTNLYEIYHKASDDKRDCSYWKQFDRIMYYRIEICRLLLNCNYLQRLMVEVENGRRFLEKFQSDTQNTADFTYEYHSIIVKHTFNLFEAVVLQRTKVVNDSKQICDDNLKELNKAYKDKIWEKLISNNQEEESSSATEKRHQYEHSKDNHSKHSLDINQSTTINSDQFILFKGKYNLEYLLCLYNLLEYELSHRRSTESIHTLLDLQYHIFPLSFSLSCTIILVEYFYSQNDYQQCLTLIDRIIQFWWPFITPQEKLEFAKLKSLKLIVELKHGSIDSAISSGYFAKRLLTNYHENTFLFETCTYLTLASIGEMRMSNIDLILQHLEYLSEQTMNCYGKLWYYTLVIDAAMELGYEIIPITAEILQNITTYRRKLFPGPNGRNLLLFYCDCTLAQVYARLGLLNPSKVHFHQALFQIEYDHMNLSSTDFRFQRALLKLIEVQLIHWYYTNDTDDNFTKDNFILNYINESNNEEFLSWNKTRYLIYQAYYDRLINDYRRQNKLSIDNDLHWEKSLREAEKTAVKLDSQWIDCLRHAWSHSVSEQIPMKLTQVSSIKSLRRPTVVGTKQSTRRVVRPTVVLNRISSKNEINGDSTADEQSATVGSYSHQAFLNWRSFSNNTTNKNSPYFQLYILPVKV</sequence>
<dbReference type="SUPFAM" id="SSF55073">
    <property type="entry name" value="Nucleotide cyclase"/>
    <property type="match status" value="2"/>
</dbReference>
<dbReference type="GO" id="GO:0035556">
    <property type="term" value="P:intracellular signal transduction"/>
    <property type="evidence" value="ECO:0007669"/>
    <property type="project" value="InterPro"/>
</dbReference>
<dbReference type="GO" id="GO:0004016">
    <property type="term" value="F:adenylate cyclase activity"/>
    <property type="evidence" value="ECO:0007669"/>
    <property type="project" value="TreeGrafter"/>
</dbReference>
<evidence type="ECO:0000256" key="3">
    <source>
        <dbReference type="ARBA" id="ARBA00023239"/>
    </source>
</evidence>
<keyword evidence="1" id="KW-0547">Nucleotide-binding</keyword>
<proteinExistence type="predicted"/>
<keyword evidence="2" id="KW-0067">ATP-binding</keyword>
<dbReference type="PROSITE" id="PS50125">
    <property type="entry name" value="GUANYLATE_CYCLASE_2"/>
    <property type="match status" value="2"/>
</dbReference>
<feature type="domain" description="Guanylate cyclase" evidence="5">
    <location>
        <begin position="444"/>
        <end position="522"/>
    </location>
</feature>
<dbReference type="Proteomes" id="UP000663852">
    <property type="component" value="Unassembled WGS sequence"/>
</dbReference>
<dbReference type="Proteomes" id="UP000663828">
    <property type="component" value="Unassembled WGS sequence"/>
</dbReference>
<gene>
    <name evidence="6" type="ORF">EDS130_LOCUS3785</name>
    <name evidence="7" type="ORF">XAT740_LOCUS21801</name>
</gene>
<dbReference type="CDD" id="cd07302">
    <property type="entry name" value="CHD"/>
    <property type="match status" value="2"/>
</dbReference>
<dbReference type="FunFam" id="3.30.70.1230:FF:000017">
    <property type="entry name" value="Adenylate cyclase type 10"/>
    <property type="match status" value="1"/>
</dbReference>
<dbReference type="GO" id="GO:0009190">
    <property type="term" value="P:cyclic nucleotide biosynthetic process"/>
    <property type="evidence" value="ECO:0007669"/>
    <property type="project" value="InterPro"/>
</dbReference>
<feature type="region of interest" description="Disordered" evidence="4">
    <location>
        <begin position="1253"/>
        <end position="1275"/>
    </location>
</feature>
<feature type="domain" description="Guanylate cyclase" evidence="5">
    <location>
        <begin position="129"/>
        <end position="260"/>
    </location>
</feature>
<dbReference type="Gene3D" id="3.30.70.1230">
    <property type="entry name" value="Nucleotide cyclase"/>
    <property type="match status" value="2"/>
</dbReference>
<reference evidence="7" key="1">
    <citation type="submission" date="2021-02" db="EMBL/GenBank/DDBJ databases">
        <authorList>
            <person name="Nowell W R."/>
        </authorList>
    </citation>
    <scope>NUCLEOTIDE SEQUENCE</scope>
</reference>